<gene>
    <name evidence="7" type="ORF">DLJ53_07570</name>
</gene>
<feature type="transmembrane region" description="Helical" evidence="5">
    <location>
        <begin position="95"/>
        <end position="112"/>
    </location>
</feature>
<name>A0A8B2NY44_9HYPH</name>
<keyword evidence="8" id="KW-1185">Reference proteome</keyword>
<dbReference type="OrthoDB" id="4391260at2"/>
<evidence type="ECO:0000313" key="7">
    <source>
        <dbReference type="EMBL" id="RAI04293.1"/>
    </source>
</evidence>
<feature type="transmembrane region" description="Helical" evidence="5">
    <location>
        <begin position="268"/>
        <end position="285"/>
    </location>
</feature>
<evidence type="ECO:0000256" key="5">
    <source>
        <dbReference type="SAM" id="Phobius"/>
    </source>
</evidence>
<comment type="caution">
    <text evidence="7">The sequence shown here is derived from an EMBL/GenBank/DDBJ whole genome shotgun (WGS) entry which is preliminary data.</text>
</comment>
<keyword evidence="2 5" id="KW-0812">Transmembrane</keyword>
<feature type="transmembrane region" description="Helical" evidence="5">
    <location>
        <begin position="35"/>
        <end position="55"/>
    </location>
</feature>
<feature type="transmembrane region" description="Helical" evidence="5">
    <location>
        <begin position="439"/>
        <end position="459"/>
    </location>
</feature>
<feature type="transmembrane region" description="Helical" evidence="5">
    <location>
        <begin position="384"/>
        <end position="403"/>
    </location>
</feature>
<dbReference type="RefSeq" id="WP_111343663.1">
    <property type="nucleotide sequence ID" value="NZ_QHHQ01000001.1"/>
</dbReference>
<keyword evidence="3 5" id="KW-1133">Transmembrane helix</keyword>
<evidence type="ECO:0000256" key="1">
    <source>
        <dbReference type="ARBA" id="ARBA00004141"/>
    </source>
</evidence>
<feature type="transmembrane region" description="Helical" evidence="5">
    <location>
        <begin position="6"/>
        <end position="28"/>
    </location>
</feature>
<dbReference type="InterPro" id="IPR007016">
    <property type="entry name" value="O-antigen_ligase-rel_domated"/>
</dbReference>
<reference evidence="7 8" key="1">
    <citation type="submission" date="2018-05" db="EMBL/GenBank/DDBJ databases">
        <title>Acuticoccus sediminis sp. nov., isolated from deep-sea sediment of Indian Ocean.</title>
        <authorList>
            <person name="Liu X."/>
            <person name="Lai Q."/>
            <person name="Du Y."/>
            <person name="Sun F."/>
            <person name="Zhang X."/>
            <person name="Wang S."/>
            <person name="Shao Z."/>
        </authorList>
    </citation>
    <scope>NUCLEOTIDE SEQUENCE [LARGE SCALE GENOMIC DNA]</scope>
    <source>
        <strain evidence="7 8">PTG4-2</strain>
    </source>
</reference>
<dbReference type="PANTHER" id="PTHR37422:SF13">
    <property type="entry name" value="LIPOPOLYSACCHARIDE BIOSYNTHESIS PROTEIN PA4999-RELATED"/>
    <property type="match status" value="1"/>
</dbReference>
<organism evidence="7 8">
    <name type="scientific">Acuticoccus sediminis</name>
    <dbReference type="NCBI Taxonomy" id="2184697"/>
    <lineage>
        <taxon>Bacteria</taxon>
        <taxon>Pseudomonadati</taxon>
        <taxon>Pseudomonadota</taxon>
        <taxon>Alphaproteobacteria</taxon>
        <taxon>Hyphomicrobiales</taxon>
        <taxon>Amorphaceae</taxon>
        <taxon>Acuticoccus</taxon>
    </lineage>
</organism>
<feature type="transmembrane region" description="Helical" evidence="5">
    <location>
        <begin position="415"/>
        <end position="433"/>
    </location>
</feature>
<feature type="domain" description="O-antigen ligase-related" evidence="6">
    <location>
        <begin position="252"/>
        <end position="391"/>
    </location>
</feature>
<evidence type="ECO:0000256" key="3">
    <source>
        <dbReference type="ARBA" id="ARBA00022989"/>
    </source>
</evidence>
<evidence type="ECO:0000313" key="8">
    <source>
        <dbReference type="Proteomes" id="UP000249590"/>
    </source>
</evidence>
<protein>
    <recommendedName>
        <fullName evidence="6">O-antigen ligase-related domain-containing protein</fullName>
    </recommendedName>
</protein>
<feature type="transmembrane region" description="Helical" evidence="5">
    <location>
        <begin position="162"/>
        <end position="183"/>
    </location>
</feature>
<feature type="transmembrane region" description="Helical" evidence="5">
    <location>
        <begin position="206"/>
        <end position="225"/>
    </location>
</feature>
<dbReference type="AlphaFoldDB" id="A0A8B2NY44"/>
<dbReference type="EMBL" id="QHHQ01000001">
    <property type="protein sequence ID" value="RAI04293.1"/>
    <property type="molecule type" value="Genomic_DNA"/>
</dbReference>
<feature type="transmembrane region" description="Helical" evidence="5">
    <location>
        <begin position="246"/>
        <end position="262"/>
    </location>
</feature>
<feature type="transmembrane region" description="Helical" evidence="5">
    <location>
        <begin position="297"/>
        <end position="321"/>
    </location>
</feature>
<dbReference type="Pfam" id="PF04932">
    <property type="entry name" value="Wzy_C"/>
    <property type="match status" value="1"/>
</dbReference>
<accession>A0A8B2NY44</accession>
<keyword evidence="4 5" id="KW-0472">Membrane</keyword>
<proteinExistence type="predicted"/>
<dbReference type="GO" id="GO:0016020">
    <property type="term" value="C:membrane"/>
    <property type="evidence" value="ECO:0007669"/>
    <property type="project" value="UniProtKB-SubCell"/>
</dbReference>
<sequence length="495" mass="50591">MHASRIASYGVMGVIGWTALAVALASAVPLGANRPVSWIGLSLSTYALFAAALALDVHRPSARAARLWPSALLAALAIGWGFVQTSPMLSALAQWFAARAAGTLGIVAPSLMHPVWSTVDAPGAISADPIDGHHAVLRLTTYVALFWIALQAGRDRGRARAMLAAAAIGVSVLCAYGLLAAALGRNPLLGPDAKVLSATFVNRNSFATYAAFGVIMNLALTLAGFRHRARRSRAMRDVARAVVGRGWVHVVGFAVCAAALLGSQSRGGALAALVGSAAVVALARRGGRGGGLRRPGVVLPALVAAFVLCVGASGVLGRFLADPSAENLRTPVYLATLDAIADRPILGHGLGAYQDVFRAYVPMGAGAAEWDKAHNTYLELAFELGVPAACALLLAIALLAARVARGALAGGRNAAVMYAAAGCTLAAAVHSLVDFSLQIPAVAALFAVVLGVGTAAATAGTVPRRVRSWGAAGSQRHPLSAGVRYAGWRPPGWTG</sequence>
<dbReference type="Proteomes" id="UP000249590">
    <property type="component" value="Unassembled WGS sequence"/>
</dbReference>
<evidence type="ECO:0000256" key="4">
    <source>
        <dbReference type="ARBA" id="ARBA00023136"/>
    </source>
</evidence>
<dbReference type="InterPro" id="IPR051533">
    <property type="entry name" value="WaaL-like"/>
</dbReference>
<evidence type="ECO:0000259" key="6">
    <source>
        <dbReference type="Pfam" id="PF04932"/>
    </source>
</evidence>
<feature type="transmembrane region" description="Helical" evidence="5">
    <location>
        <begin position="67"/>
        <end position="83"/>
    </location>
</feature>
<dbReference type="PANTHER" id="PTHR37422">
    <property type="entry name" value="TEICHURONIC ACID BIOSYNTHESIS PROTEIN TUAE"/>
    <property type="match status" value="1"/>
</dbReference>
<feature type="transmembrane region" description="Helical" evidence="5">
    <location>
        <begin position="132"/>
        <end position="150"/>
    </location>
</feature>
<evidence type="ECO:0000256" key="2">
    <source>
        <dbReference type="ARBA" id="ARBA00022692"/>
    </source>
</evidence>
<comment type="subcellular location">
    <subcellularLocation>
        <location evidence="1">Membrane</location>
        <topology evidence="1">Multi-pass membrane protein</topology>
    </subcellularLocation>
</comment>